<evidence type="ECO:0000256" key="4">
    <source>
        <dbReference type="SAM" id="MobiDB-lite"/>
    </source>
</evidence>
<dbReference type="InterPro" id="IPR001537">
    <property type="entry name" value="SpoU_MeTrfase"/>
</dbReference>
<evidence type="ECO:0000256" key="3">
    <source>
        <dbReference type="ARBA" id="ARBA00022679"/>
    </source>
</evidence>
<dbReference type="GO" id="GO:0002938">
    <property type="term" value="P:tRNA guanine ribose methylation"/>
    <property type="evidence" value="ECO:0007669"/>
    <property type="project" value="TreeGrafter"/>
</dbReference>
<dbReference type="InterPro" id="IPR029028">
    <property type="entry name" value="Alpha/beta_knot_MTases"/>
</dbReference>
<reference evidence="6" key="1">
    <citation type="submission" date="2021-01" db="EMBL/GenBank/DDBJ databases">
        <authorList>
            <person name="Corre E."/>
            <person name="Pelletier E."/>
            <person name="Niang G."/>
            <person name="Scheremetjew M."/>
            <person name="Finn R."/>
            <person name="Kale V."/>
            <person name="Holt S."/>
            <person name="Cochrane G."/>
            <person name="Meng A."/>
            <person name="Brown T."/>
            <person name="Cohen L."/>
        </authorList>
    </citation>
    <scope>NUCLEOTIDE SEQUENCE</scope>
    <source>
        <strain evidence="6">SL-175</strain>
    </source>
</reference>
<proteinExistence type="predicted"/>
<evidence type="ECO:0000256" key="1">
    <source>
        <dbReference type="ARBA" id="ARBA00022555"/>
    </source>
</evidence>
<evidence type="ECO:0000259" key="5">
    <source>
        <dbReference type="Pfam" id="PF00588"/>
    </source>
</evidence>
<keyword evidence="1" id="KW-0820">tRNA-binding</keyword>
<dbReference type="EMBL" id="HBFC01022921">
    <property type="protein sequence ID" value="CAD8711086.1"/>
    <property type="molecule type" value="Transcribed_RNA"/>
</dbReference>
<accession>A0A7S0SP19</accession>
<feature type="region of interest" description="Disordered" evidence="4">
    <location>
        <begin position="326"/>
        <end position="355"/>
    </location>
</feature>
<organism evidence="6">
    <name type="scientific">Mantoniella antarctica</name>
    <dbReference type="NCBI Taxonomy" id="81844"/>
    <lineage>
        <taxon>Eukaryota</taxon>
        <taxon>Viridiplantae</taxon>
        <taxon>Chlorophyta</taxon>
        <taxon>Mamiellophyceae</taxon>
        <taxon>Mamiellales</taxon>
        <taxon>Mamiellaceae</taxon>
        <taxon>Mantoniella</taxon>
    </lineage>
</organism>
<gene>
    <name evidence="6" type="ORF">MANT1106_LOCUS13772</name>
</gene>
<dbReference type="PANTHER" id="PTHR43453:SF3">
    <property type="entry name" value="TRNA_RRNA METHYLTRANSFERASE SPOU TYPE DOMAIN-CONTAINING PROTEIN"/>
    <property type="match status" value="1"/>
</dbReference>
<name>A0A7S0SP19_9CHLO</name>
<evidence type="ECO:0000313" key="6">
    <source>
        <dbReference type="EMBL" id="CAD8711086.1"/>
    </source>
</evidence>
<dbReference type="InterPro" id="IPR033671">
    <property type="entry name" value="TrmH"/>
</dbReference>
<keyword evidence="1" id="KW-0694">RNA-binding</keyword>
<dbReference type="SUPFAM" id="SSF75217">
    <property type="entry name" value="alpha/beta knot"/>
    <property type="match status" value="1"/>
</dbReference>
<keyword evidence="2" id="KW-0489">Methyltransferase</keyword>
<dbReference type="Gene3D" id="3.40.1280.10">
    <property type="match status" value="1"/>
</dbReference>
<sequence>MHKLFARRAHEFTTIREFTTTAECIAALREEGRTIWATDLSQHAVCLTEPALRAAAAAATTAAAAANVEPNAPPGPSSSLTSTSLTPAAEWATSVVPNKLAIVFGTESVGCTEEILTAADLRVYLPLRGFADSLNLSVAAALVMHELFHLCPEAIGEMSDAERATLREKWFTQLAVGRVQTRAEGKRAKDVQAKLTRVRKKRKEMSSLGGATGLGAGAVSVRAAARAVARADVGPTGGAVVAVGGVHDVSDLKAVEAALVAEAAAIEAGRWAAARAVVAPHLANPPAVLRDMRRPDAHREAFVGPSVRARNAEHWAGMAAVAHSSGLAVGEAQPKSRREGGVGDDPATATGGGGE</sequence>
<dbReference type="InterPro" id="IPR029026">
    <property type="entry name" value="tRNA_m1G_MTases_N"/>
</dbReference>
<protein>
    <recommendedName>
        <fullName evidence="5">tRNA/rRNA methyltransferase SpoU type domain-containing protein</fullName>
    </recommendedName>
</protein>
<dbReference type="Pfam" id="PF00588">
    <property type="entry name" value="SpoU_methylase"/>
    <property type="match status" value="1"/>
</dbReference>
<keyword evidence="3" id="KW-0808">Transferase</keyword>
<dbReference type="PANTHER" id="PTHR43453">
    <property type="entry name" value="RRNA METHYLASE-LIKE"/>
    <property type="match status" value="1"/>
</dbReference>
<dbReference type="GO" id="GO:0000049">
    <property type="term" value="F:tRNA binding"/>
    <property type="evidence" value="ECO:0007669"/>
    <property type="project" value="UniProtKB-KW"/>
</dbReference>
<feature type="domain" description="tRNA/rRNA methyltransferase SpoU type" evidence="5">
    <location>
        <begin position="83"/>
        <end position="145"/>
    </location>
</feature>
<dbReference type="GO" id="GO:0008173">
    <property type="term" value="F:RNA methyltransferase activity"/>
    <property type="evidence" value="ECO:0007669"/>
    <property type="project" value="InterPro"/>
</dbReference>
<evidence type="ECO:0000256" key="2">
    <source>
        <dbReference type="ARBA" id="ARBA00022603"/>
    </source>
</evidence>
<dbReference type="AlphaFoldDB" id="A0A7S0SP19"/>